<dbReference type="PANTHER" id="PTHR10963">
    <property type="entry name" value="GLYCOSYL HYDROLASE-RELATED"/>
    <property type="match status" value="1"/>
</dbReference>
<reference evidence="5" key="1">
    <citation type="submission" date="2018-05" db="EMBL/GenBank/DDBJ databases">
        <authorList>
            <person name="Nie L."/>
        </authorList>
    </citation>
    <scope>NUCLEOTIDE SEQUENCE [LARGE SCALE GENOMIC DNA]</scope>
    <source>
        <strain evidence="5">NL</strain>
    </source>
</reference>
<feature type="signal peptide" evidence="2">
    <location>
        <begin position="1"/>
        <end position="29"/>
    </location>
</feature>
<protein>
    <submittedName>
        <fullName evidence="4">Glycoside hydrolase family 16 protein</fullName>
    </submittedName>
</protein>
<comment type="caution">
    <text evidence="4">The sequence shown here is derived from an EMBL/GenBank/DDBJ whole genome shotgun (WGS) entry which is preliminary data.</text>
</comment>
<keyword evidence="5" id="KW-1185">Reference proteome</keyword>
<dbReference type="CDD" id="cd08023">
    <property type="entry name" value="GH16_laminarinase_like"/>
    <property type="match status" value="1"/>
</dbReference>
<dbReference type="AlphaFoldDB" id="A0A328BTK3"/>
<dbReference type="InterPro" id="IPR000757">
    <property type="entry name" value="Beta-glucanase-like"/>
</dbReference>
<dbReference type="Proteomes" id="UP000248553">
    <property type="component" value="Unassembled WGS sequence"/>
</dbReference>
<sequence>MRFSPIIPRASWLTSAALLGLALSLTACTKEPPKPLPAPEPPAPNAAARPFADYTQAVPAFSDEFNGAALDGQKWSYEVRDDWFNNEKQATTNSPNNLYLTPLTGELHIQARREQLRNREFTSARIVTKGKMNYPFGRLDVRAKLPKGKGIWPAIWMLGTNDAEAGWPACGEIDIMELRGSTPNENVATVHYGTSSATRQMKGTTWRLPSGDFSEGFHVFSLIRSQNQLRWFVDGTQIHSVDAGSVTPYPFNNPFYLILNVAVGGDFDGDPALTEPFPKEMLVDYVRFYQYPE</sequence>
<keyword evidence="4" id="KW-0378">Hydrolase</keyword>
<feature type="domain" description="GH16" evidence="3">
    <location>
        <begin position="52"/>
        <end position="293"/>
    </location>
</feature>
<evidence type="ECO:0000256" key="2">
    <source>
        <dbReference type="SAM" id="SignalP"/>
    </source>
</evidence>
<dbReference type="EMBL" id="QHKM01000001">
    <property type="protein sequence ID" value="RAK69346.1"/>
    <property type="molecule type" value="Genomic_DNA"/>
</dbReference>
<dbReference type="InterPro" id="IPR050546">
    <property type="entry name" value="Glycosyl_Hydrlase_16"/>
</dbReference>
<dbReference type="GO" id="GO:0005975">
    <property type="term" value="P:carbohydrate metabolic process"/>
    <property type="evidence" value="ECO:0007669"/>
    <property type="project" value="InterPro"/>
</dbReference>
<comment type="similarity">
    <text evidence="1">Belongs to the glycosyl hydrolase 16 family.</text>
</comment>
<dbReference type="PROSITE" id="PS51762">
    <property type="entry name" value="GH16_2"/>
    <property type="match status" value="1"/>
</dbReference>
<accession>A0A328BTK3</accession>
<evidence type="ECO:0000313" key="4">
    <source>
        <dbReference type="EMBL" id="RAK69346.1"/>
    </source>
</evidence>
<gene>
    <name evidence="4" type="ORF">DLM85_00325</name>
</gene>
<dbReference type="OrthoDB" id="9776255at2"/>
<dbReference type="Pfam" id="PF00722">
    <property type="entry name" value="Glyco_hydro_16"/>
    <property type="match status" value="1"/>
</dbReference>
<dbReference type="PROSITE" id="PS51257">
    <property type="entry name" value="PROKAR_LIPOPROTEIN"/>
    <property type="match status" value="1"/>
</dbReference>
<feature type="chain" id="PRO_5016268689" evidence="2">
    <location>
        <begin position="30"/>
        <end position="293"/>
    </location>
</feature>
<dbReference type="RefSeq" id="WP_111476082.1">
    <property type="nucleotide sequence ID" value="NZ_QHKM01000001.1"/>
</dbReference>
<proteinExistence type="inferred from homology"/>
<dbReference type="GO" id="GO:0004553">
    <property type="term" value="F:hydrolase activity, hydrolyzing O-glycosyl compounds"/>
    <property type="evidence" value="ECO:0007669"/>
    <property type="project" value="InterPro"/>
</dbReference>
<keyword evidence="2" id="KW-0732">Signal</keyword>
<dbReference type="SUPFAM" id="SSF49899">
    <property type="entry name" value="Concanavalin A-like lectins/glucanases"/>
    <property type="match status" value="1"/>
</dbReference>
<dbReference type="Gene3D" id="2.60.120.200">
    <property type="match status" value="1"/>
</dbReference>
<evidence type="ECO:0000313" key="5">
    <source>
        <dbReference type="Proteomes" id="UP000248553"/>
    </source>
</evidence>
<organism evidence="4 5">
    <name type="scientific">Hymenobacter edaphi</name>
    <dbReference type="NCBI Taxonomy" id="2211146"/>
    <lineage>
        <taxon>Bacteria</taxon>
        <taxon>Pseudomonadati</taxon>
        <taxon>Bacteroidota</taxon>
        <taxon>Cytophagia</taxon>
        <taxon>Cytophagales</taxon>
        <taxon>Hymenobacteraceae</taxon>
        <taxon>Hymenobacter</taxon>
    </lineage>
</organism>
<name>A0A328BTK3_9BACT</name>
<evidence type="ECO:0000259" key="3">
    <source>
        <dbReference type="PROSITE" id="PS51762"/>
    </source>
</evidence>
<dbReference type="InterPro" id="IPR013320">
    <property type="entry name" value="ConA-like_dom_sf"/>
</dbReference>
<evidence type="ECO:0000256" key="1">
    <source>
        <dbReference type="ARBA" id="ARBA00006865"/>
    </source>
</evidence>
<dbReference type="PANTHER" id="PTHR10963:SF55">
    <property type="entry name" value="GLYCOSIDE HYDROLASE FAMILY 16 PROTEIN"/>
    <property type="match status" value="1"/>
</dbReference>